<keyword evidence="1" id="KW-0472">Membrane</keyword>
<dbReference type="Proteomes" id="UP001262754">
    <property type="component" value="Unassembled WGS sequence"/>
</dbReference>
<organism evidence="2 3">
    <name type="scientific">Caulobacter rhizosphaerae</name>
    <dbReference type="NCBI Taxonomy" id="2010972"/>
    <lineage>
        <taxon>Bacteria</taxon>
        <taxon>Pseudomonadati</taxon>
        <taxon>Pseudomonadota</taxon>
        <taxon>Alphaproteobacteria</taxon>
        <taxon>Caulobacterales</taxon>
        <taxon>Caulobacteraceae</taxon>
        <taxon>Caulobacter</taxon>
    </lineage>
</organism>
<evidence type="ECO:0000313" key="3">
    <source>
        <dbReference type="Proteomes" id="UP001262754"/>
    </source>
</evidence>
<name>A0ABU1N6I2_9CAUL</name>
<feature type="transmembrane region" description="Helical" evidence="1">
    <location>
        <begin position="59"/>
        <end position="80"/>
    </location>
</feature>
<protein>
    <recommendedName>
        <fullName evidence="4">DUF423 domain-containing protein</fullName>
    </recommendedName>
</protein>
<sequence length="145" mass="14885">MTNLAQSAPLQSAPPRRLGRSLVAVVAGFAAVVALSTATDAVLHAAKVYPPTEQGLHDPLLALLAVAYRSVFTLLGGWIAARLAPNAPLRHAGVLGLLGLVAGTAGVIATWNLDLGPRWYPIALALSGPILCWLGGLLAVRGRAS</sequence>
<evidence type="ECO:0000256" key="1">
    <source>
        <dbReference type="SAM" id="Phobius"/>
    </source>
</evidence>
<dbReference type="EMBL" id="JAVDRL010000018">
    <property type="protein sequence ID" value="MDR6534034.1"/>
    <property type="molecule type" value="Genomic_DNA"/>
</dbReference>
<proteinExistence type="predicted"/>
<feature type="transmembrane region" description="Helical" evidence="1">
    <location>
        <begin position="21"/>
        <end position="39"/>
    </location>
</feature>
<keyword evidence="1" id="KW-1133">Transmembrane helix</keyword>
<keyword evidence="3" id="KW-1185">Reference proteome</keyword>
<feature type="transmembrane region" description="Helical" evidence="1">
    <location>
        <begin position="119"/>
        <end position="140"/>
    </location>
</feature>
<evidence type="ECO:0000313" key="2">
    <source>
        <dbReference type="EMBL" id="MDR6534034.1"/>
    </source>
</evidence>
<keyword evidence="1" id="KW-0812">Transmembrane</keyword>
<gene>
    <name evidence="2" type="ORF">J2800_004804</name>
</gene>
<comment type="caution">
    <text evidence="2">The sequence shown here is derived from an EMBL/GenBank/DDBJ whole genome shotgun (WGS) entry which is preliminary data.</text>
</comment>
<reference evidence="2 3" key="1">
    <citation type="submission" date="2023-07" db="EMBL/GenBank/DDBJ databases">
        <title>Sorghum-associated microbial communities from plants grown in Nebraska, USA.</title>
        <authorList>
            <person name="Schachtman D."/>
        </authorList>
    </citation>
    <scope>NUCLEOTIDE SEQUENCE [LARGE SCALE GENOMIC DNA]</scope>
    <source>
        <strain evidence="2 3">DS2154</strain>
    </source>
</reference>
<dbReference type="RefSeq" id="WP_163229438.1">
    <property type="nucleotide sequence ID" value="NZ_BMLD01000019.1"/>
</dbReference>
<accession>A0ABU1N6I2</accession>
<evidence type="ECO:0008006" key="4">
    <source>
        <dbReference type="Google" id="ProtNLM"/>
    </source>
</evidence>
<feature type="transmembrane region" description="Helical" evidence="1">
    <location>
        <begin position="92"/>
        <end position="113"/>
    </location>
</feature>